<accession>A0A1Y1I390</accession>
<dbReference type="EMBL" id="DF237105">
    <property type="protein sequence ID" value="GAQ83651.1"/>
    <property type="molecule type" value="Genomic_DNA"/>
</dbReference>
<evidence type="ECO:0000256" key="1">
    <source>
        <dbReference type="SAM" id="MobiDB-lite"/>
    </source>
</evidence>
<gene>
    <name evidence="2" type="ORF">KFL_001560180</name>
</gene>
<feature type="compositionally biased region" description="Low complexity" evidence="1">
    <location>
        <begin position="176"/>
        <end position="187"/>
    </location>
</feature>
<evidence type="ECO:0000313" key="2">
    <source>
        <dbReference type="EMBL" id="GAQ83651.1"/>
    </source>
</evidence>
<evidence type="ECO:0000313" key="3">
    <source>
        <dbReference type="Proteomes" id="UP000054558"/>
    </source>
</evidence>
<feature type="region of interest" description="Disordered" evidence="1">
    <location>
        <begin position="145"/>
        <end position="164"/>
    </location>
</feature>
<feature type="region of interest" description="Disordered" evidence="1">
    <location>
        <begin position="176"/>
        <end position="196"/>
    </location>
</feature>
<dbReference type="PANTHER" id="PTHR34305:SF1">
    <property type="entry name" value="SWIM-TYPE DOMAIN-CONTAINING PROTEIN"/>
    <property type="match status" value="1"/>
</dbReference>
<dbReference type="AlphaFoldDB" id="A0A1Y1I390"/>
<keyword evidence="3" id="KW-1185">Reference proteome</keyword>
<protein>
    <recommendedName>
        <fullName evidence="4">SF3 helicase domain-containing protein</fullName>
    </recommendedName>
</protein>
<evidence type="ECO:0008006" key="4">
    <source>
        <dbReference type="Google" id="ProtNLM"/>
    </source>
</evidence>
<dbReference type="PANTHER" id="PTHR34305">
    <property type="entry name" value="EXPRESSED PROTEIN"/>
    <property type="match status" value="1"/>
</dbReference>
<sequence length="305" mass="33459">MTLGYGITGHSREQQFVIFYGPSNSGKTKLLALVKAAIRLYFCTMDRDCVIGVGARSEGAATPHLVKLEGAHIAGLEETKAEDIYNVANVKSIASERLGRDENGEELHPLPTGHAFRAEQDVLACYPFPGWEQKRGLPWYSSFEHPDGRSKSSEENKCATGKSMTEWDAEHVPGLVKGAGKLSGKKGSASKRPKRSRGGFVFACPHRFHFSKAGQEVHKCGPSNCPDTYPSLHWVNTSAVESVNSFLKGFRSLGWYSGLESFMVILPLLLGDYNQTLKRVDDFKLAIAIAAAVWTVGVRTRLLRG</sequence>
<dbReference type="OrthoDB" id="10071442at2759"/>
<dbReference type="Proteomes" id="UP000054558">
    <property type="component" value="Unassembled WGS sequence"/>
</dbReference>
<proteinExistence type="predicted"/>
<organism evidence="2 3">
    <name type="scientific">Klebsormidium nitens</name>
    <name type="common">Green alga</name>
    <name type="synonym">Ulothrix nitens</name>
    <dbReference type="NCBI Taxonomy" id="105231"/>
    <lineage>
        <taxon>Eukaryota</taxon>
        <taxon>Viridiplantae</taxon>
        <taxon>Streptophyta</taxon>
        <taxon>Klebsormidiophyceae</taxon>
        <taxon>Klebsormidiales</taxon>
        <taxon>Klebsormidiaceae</taxon>
        <taxon>Klebsormidium</taxon>
    </lineage>
</organism>
<reference evidence="2 3" key="1">
    <citation type="journal article" date="2014" name="Nat. Commun.">
        <title>Klebsormidium flaccidum genome reveals primary factors for plant terrestrial adaptation.</title>
        <authorList>
            <person name="Hori K."/>
            <person name="Maruyama F."/>
            <person name="Fujisawa T."/>
            <person name="Togashi T."/>
            <person name="Yamamoto N."/>
            <person name="Seo M."/>
            <person name="Sato S."/>
            <person name="Yamada T."/>
            <person name="Mori H."/>
            <person name="Tajima N."/>
            <person name="Moriyama T."/>
            <person name="Ikeuchi M."/>
            <person name="Watanabe M."/>
            <person name="Wada H."/>
            <person name="Kobayashi K."/>
            <person name="Saito M."/>
            <person name="Masuda T."/>
            <person name="Sasaki-Sekimoto Y."/>
            <person name="Mashiguchi K."/>
            <person name="Awai K."/>
            <person name="Shimojima M."/>
            <person name="Masuda S."/>
            <person name="Iwai M."/>
            <person name="Nobusawa T."/>
            <person name="Narise T."/>
            <person name="Kondo S."/>
            <person name="Saito H."/>
            <person name="Sato R."/>
            <person name="Murakawa M."/>
            <person name="Ihara Y."/>
            <person name="Oshima-Yamada Y."/>
            <person name="Ohtaka K."/>
            <person name="Satoh M."/>
            <person name="Sonobe K."/>
            <person name="Ishii M."/>
            <person name="Ohtani R."/>
            <person name="Kanamori-Sato M."/>
            <person name="Honoki R."/>
            <person name="Miyazaki D."/>
            <person name="Mochizuki H."/>
            <person name="Umetsu J."/>
            <person name="Higashi K."/>
            <person name="Shibata D."/>
            <person name="Kamiya Y."/>
            <person name="Sato N."/>
            <person name="Nakamura Y."/>
            <person name="Tabata S."/>
            <person name="Ida S."/>
            <person name="Kurokawa K."/>
            <person name="Ohta H."/>
        </authorList>
    </citation>
    <scope>NUCLEOTIDE SEQUENCE [LARGE SCALE GENOMIC DNA]</scope>
    <source>
        <strain evidence="2 3">NIES-2285</strain>
    </source>
</reference>
<feature type="compositionally biased region" description="Basic and acidic residues" evidence="1">
    <location>
        <begin position="145"/>
        <end position="157"/>
    </location>
</feature>
<name>A0A1Y1I390_KLENI</name>